<sequence length="184" mass="20731">MNDQIKKDLFRYVGNDCHRLLIQLRYIFFTPGFRYTYYMRKVQQGGCFKFFWMGMQRLCMERTLIQIPYQTQIGEGLYIGHFGHIIINPGCKIGKNFNIAAGVLIGNAQGKYPGTPTIGDNVKVGQNAIIIGKINIGNDVLVAPGAFVNFDVPDNCIVIGNPGKIIQRNSSPTARYIVYPVQNY</sequence>
<protein>
    <submittedName>
        <fullName evidence="4">Serine acetyltransferase</fullName>
        <ecNumber evidence="4">2.3.1.30</ecNumber>
    </submittedName>
</protein>
<comment type="caution">
    <text evidence="4">The sequence shown here is derived from an EMBL/GenBank/DDBJ whole genome shotgun (WGS) entry which is preliminary data.</text>
</comment>
<name>A0A7J0A2G4_9BACE</name>
<keyword evidence="2" id="KW-0677">Repeat</keyword>
<evidence type="ECO:0000256" key="1">
    <source>
        <dbReference type="ARBA" id="ARBA00022679"/>
    </source>
</evidence>
<evidence type="ECO:0000256" key="3">
    <source>
        <dbReference type="ARBA" id="ARBA00023315"/>
    </source>
</evidence>
<keyword evidence="3 4" id="KW-0012">Acyltransferase</keyword>
<dbReference type="Proteomes" id="UP000491181">
    <property type="component" value="Unassembled WGS sequence"/>
</dbReference>
<evidence type="ECO:0000256" key="2">
    <source>
        <dbReference type="ARBA" id="ARBA00022737"/>
    </source>
</evidence>
<proteinExistence type="predicted"/>
<dbReference type="SUPFAM" id="SSF51161">
    <property type="entry name" value="Trimeric LpxA-like enzymes"/>
    <property type="match status" value="1"/>
</dbReference>
<dbReference type="InterPro" id="IPR018357">
    <property type="entry name" value="Hexapep_transf_CS"/>
</dbReference>
<accession>A0A7J0A2G4</accession>
<dbReference type="InterPro" id="IPR011004">
    <property type="entry name" value="Trimer_LpxA-like_sf"/>
</dbReference>
<reference evidence="4 5" key="1">
    <citation type="journal article" date="2020" name="Microbiome">
        <title>Single-cell genomics of uncultured bacteria reveals dietary fiber responders in the mouse gut microbiota.</title>
        <authorList>
            <person name="Chijiiwa R."/>
            <person name="Hosokawa M."/>
            <person name="Kogawa M."/>
            <person name="Nishikawa Y."/>
            <person name="Ide K."/>
            <person name="Sakanashi C."/>
            <person name="Takahashi K."/>
            <person name="Takeyama H."/>
        </authorList>
    </citation>
    <scope>NUCLEOTIDE SEQUENCE [LARGE SCALE GENOMIC DNA]</scope>
    <source>
        <strain evidence="4">IMSAGC_001</strain>
    </source>
</reference>
<evidence type="ECO:0000313" key="5">
    <source>
        <dbReference type="Proteomes" id="UP000491181"/>
    </source>
</evidence>
<dbReference type="EC" id="2.3.1.30" evidence="4"/>
<dbReference type="RefSeq" id="WP_172503859.1">
    <property type="nucleotide sequence ID" value="NZ_BLLS01000039.1"/>
</dbReference>
<dbReference type="Gene3D" id="2.160.10.10">
    <property type="entry name" value="Hexapeptide repeat proteins"/>
    <property type="match status" value="1"/>
</dbReference>
<keyword evidence="1 4" id="KW-0808">Transferase</keyword>
<gene>
    <name evidence="4" type="primary">cysE_2</name>
    <name evidence="4" type="ORF">IMSAGC001_01784</name>
</gene>
<dbReference type="PANTHER" id="PTHR42811">
    <property type="entry name" value="SERINE ACETYLTRANSFERASE"/>
    <property type="match status" value="1"/>
</dbReference>
<dbReference type="AlphaFoldDB" id="A0A7J0A2G4"/>
<dbReference type="GO" id="GO:0009001">
    <property type="term" value="F:serine O-acetyltransferase activity"/>
    <property type="evidence" value="ECO:0007669"/>
    <property type="project" value="UniProtKB-EC"/>
</dbReference>
<organism evidence="4 5">
    <name type="scientific">Bacteroides acidifaciens</name>
    <dbReference type="NCBI Taxonomy" id="85831"/>
    <lineage>
        <taxon>Bacteria</taxon>
        <taxon>Pseudomonadati</taxon>
        <taxon>Bacteroidota</taxon>
        <taxon>Bacteroidia</taxon>
        <taxon>Bacteroidales</taxon>
        <taxon>Bacteroidaceae</taxon>
        <taxon>Bacteroides</taxon>
    </lineage>
</organism>
<dbReference type="InterPro" id="IPR001451">
    <property type="entry name" value="Hexapep"/>
</dbReference>
<dbReference type="Pfam" id="PF00132">
    <property type="entry name" value="Hexapep"/>
    <property type="match status" value="1"/>
</dbReference>
<dbReference type="EMBL" id="BLLS01000039">
    <property type="protein sequence ID" value="GFH86376.1"/>
    <property type="molecule type" value="Genomic_DNA"/>
</dbReference>
<dbReference type="PROSITE" id="PS00101">
    <property type="entry name" value="HEXAPEP_TRANSFERASES"/>
    <property type="match status" value="1"/>
</dbReference>
<evidence type="ECO:0000313" key="4">
    <source>
        <dbReference type="EMBL" id="GFH86376.1"/>
    </source>
</evidence>